<keyword evidence="3" id="KW-1185">Reference proteome</keyword>
<name>A0ABW5RT16_9BACI</name>
<keyword evidence="1" id="KW-0472">Membrane</keyword>
<dbReference type="EMBL" id="JBHUMF010000031">
    <property type="protein sequence ID" value="MFD2681791.1"/>
    <property type="molecule type" value="Genomic_DNA"/>
</dbReference>
<keyword evidence="1" id="KW-1133">Transmembrane helix</keyword>
<feature type="transmembrane region" description="Helical" evidence="1">
    <location>
        <begin position="6"/>
        <end position="25"/>
    </location>
</feature>
<feature type="transmembrane region" description="Helical" evidence="1">
    <location>
        <begin position="37"/>
        <end position="59"/>
    </location>
</feature>
<dbReference type="RefSeq" id="WP_377936305.1">
    <property type="nucleotide sequence ID" value="NZ_JBHUMF010000031.1"/>
</dbReference>
<evidence type="ECO:0000256" key="1">
    <source>
        <dbReference type="SAM" id="Phobius"/>
    </source>
</evidence>
<proteinExistence type="predicted"/>
<evidence type="ECO:0000313" key="2">
    <source>
        <dbReference type="EMBL" id="MFD2681791.1"/>
    </source>
</evidence>
<reference evidence="3" key="1">
    <citation type="journal article" date="2019" name="Int. J. Syst. Evol. Microbiol.">
        <title>The Global Catalogue of Microorganisms (GCM) 10K type strain sequencing project: providing services to taxonomists for standard genome sequencing and annotation.</title>
        <authorList>
            <consortium name="The Broad Institute Genomics Platform"/>
            <consortium name="The Broad Institute Genome Sequencing Center for Infectious Disease"/>
            <person name="Wu L."/>
            <person name="Ma J."/>
        </authorList>
    </citation>
    <scope>NUCLEOTIDE SEQUENCE [LARGE SCALE GENOMIC DNA]</scope>
    <source>
        <strain evidence="3">KCTC 3913</strain>
    </source>
</reference>
<accession>A0ABW5RT16</accession>
<gene>
    <name evidence="2" type="ORF">ACFSUL_13705</name>
</gene>
<sequence>MDLLFWITVGFIIIGFGVLIFIKRNMERNKSSTPQSVVWWIVGTTVWGVVRMILIVWWFNNAF</sequence>
<organism evidence="2 3">
    <name type="scientific">Bacillus seohaeanensis</name>
    <dbReference type="NCBI Taxonomy" id="284580"/>
    <lineage>
        <taxon>Bacteria</taxon>
        <taxon>Bacillati</taxon>
        <taxon>Bacillota</taxon>
        <taxon>Bacilli</taxon>
        <taxon>Bacillales</taxon>
        <taxon>Bacillaceae</taxon>
        <taxon>Bacillus</taxon>
    </lineage>
</organism>
<evidence type="ECO:0000313" key="3">
    <source>
        <dbReference type="Proteomes" id="UP001597506"/>
    </source>
</evidence>
<protein>
    <submittedName>
        <fullName evidence="2">Uncharacterized protein</fullName>
    </submittedName>
</protein>
<dbReference type="Proteomes" id="UP001597506">
    <property type="component" value="Unassembled WGS sequence"/>
</dbReference>
<comment type="caution">
    <text evidence="2">The sequence shown here is derived from an EMBL/GenBank/DDBJ whole genome shotgun (WGS) entry which is preliminary data.</text>
</comment>
<keyword evidence="1" id="KW-0812">Transmembrane</keyword>